<dbReference type="FunFam" id="1.20.1640.10:FF:000001">
    <property type="entry name" value="Efflux pump membrane transporter"/>
    <property type="match status" value="1"/>
</dbReference>
<gene>
    <name evidence="9" type="ORF">GK011_15315</name>
    <name evidence="10" type="ORF">GN242_03975</name>
</gene>
<evidence type="ECO:0000256" key="1">
    <source>
        <dbReference type="ARBA" id="ARBA00004429"/>
    </source>
</evidence>
<dbReference type="PANTHER" id="PTHR32063:SF34">
    <property type="entry name" value="MULTIDRUG RESISTANCE PROTEIN MDTC"/>
    <property type="match status" value="1"/>
</dbReference>
<evidence type="ECO:0000313" key="12">
    <source>
        <dbReference type="Proteomes" id="UP000480164"/>
    </source>
</evidence>
<dbReference type="Gene3D" id="3.30.2090.10">
    <property type="entry name" value="Multidrug efflux transporter AcrB TolC docking domain, DN and DC subdomains"/>
    <property type="match status" value="2"/>
</dbReference>
<dbReference type="Gene3D" id="1.20.1640.10">
    <property type="entry name" value="Multidrug efflux transporter AcrB transmembrane domain"/>
    <property type="match status" value="2"/>
</dbReference>
<reference evidence="10 11" key="2">
    <citation type="submission" date="2019-12" db="EMBL/GenBank/DDBJ databases">
        <title>Erwinia sp. nov., isolated from droppings of birds in the Qinghai-Tiebt plateau of China.</title>
        <authorList>
            <person name="Ge Y."/>
        </authorList>
    </citation>
    <scope>NUCLEOTIDE SEQUENCE [LARGE SCALE GENOMIC DNA]</scope>
    <source>
        <strain evidence="10 11">J780</strain>
    </source>
</reference>
<evidence type="ECO:0000313" key="10">
    <source>
        <dbReference type="EMBL" id="QGU86432.1"/>
    </source>
</evidence>
<keyword evidence="4" id="KW-0997">Cell inner membrane</keyword>
<evidence type="ECO:0000256" key="5">
    <source>
        <dbReference type="ARBA" id="ARBA00022692"/>
    </source>
</evidence>
<evidence type="ECO:0000256" key="3">
    <source>
        <dbReference type="ARBA" id="ARBA00022475"/>
    </source>
</evidence>
<dbReference type="Gene3D" id="3.30.70.1430">
    <property type="entry name" value="Multidrug efflux transporter AcrB pore domain"/>
    <property type="match status" value="2"/>
</dbReference>
<keyword evidence="5 8" id="KW-0812">Transmembrane</keyword>
<feature type="transmembrane region" description="Helical" evidence="8">
    <location>
        <begin position="431"/>
        <end position="451"/>
    </location>
</feature>
<dbReference type="AlphaFoldDB" id="A0A6I6EP60"/>
<evidence type="ECO:0000256" key="4">
    <source>
        <dbReference type="ARBA" id="ARBA00022519"/>
    </source>
</evidence>
<dbReference type="Gene3D" id="3.30.70.1320">
    <property type="entry name" value="Multidrug efflux transporter AcrB pore domain like"/>
    <property type="match status" value="1"/>
</dbReference>
<evidence type="ECO:0000313" key="9">
    <source>
        <dbReference type="EMBL" id="MTD28311.1"/>
    </source>
</evidence>
<dbReference type="GO" id="GO:0042910">
    <property type="term" value="F:xenobiotic transmembrane transporter activity"/>
    <property type="evidence" value="ECO:0007669"/>
    <property type="project" value="TreeGrafter"/>
</dbReference>
<dbReference type="GO" id="GO:0005886">
    <property type="term" value="C:plasma membrane"/>
    <property type="evidence" value="ECO:0007669"/>
    <property type="project" value="UniProtKB-SubCell"/>
</dbReference>
<evidence type="ECO:0000256" key="7">
    <source>
        <dbReference type="ARBA" id="ARBA00023136"/>
    </source>
</evidence>
<feature type="transmembrane region" description="Helical" evidence="8">
    <location>
        <begin position="337"/>
        <end position="353"/>
    </location>
</feature>
<evidence type="ECO:0000256" key="6">
    <source>
        <dbReference type="ARBA" id="ARBA00022989"/>
    </source>
</evidence>
<feature type="transmembrane region" description="Helical" evidence="8">
    <location>
        <begin position="463"/>
        <end position="485"/>
    </location>
</feature>
<name>A0A6I6EP60_9GAMM</name>
<reference evidence="9 12" key="1">
    <citation type="submission" date="2019-11" db="EMBL/GenBank/DDBJ databases">
        <title>Erwinia sp. nov., isolated from feces of birds in Tibet plateau of China.</title>
        <authorList>
            <person name="Ge Y."/>
        </authorList>
    </citation>
    <scope>NUCLEOTIDE SEQUENCE [LARGE SCALE GENOMIC DNA]</scope>
    <source>
        <strain evidence="9 12">J316</strain>
    </source>
</reference>
<feature type="transmembrane region" description="Helical" evidence="8">
    <location>
        <begin position="860"/>
        <end position="877"/>
    </location>
</feature>
<dbReference type="FunFam" id="3.30.70.1430:FF:000001">
    <property type="entry name" value="Efflux pump membrane transporter"/>
    <property type="match status" value="1"/>
</dbReference>
<accession>A0A6I6EP60</accession>
<feature type="transmembrane region" description="Helical" evidence="8">
    <location>
        <begin position="360"/>
        <end position="384"/>
    </location>
</feature>
<keyword evidence="7 8" id="KW-0472">Membrane</keyword>
<proteinExistence type="predicted"/>
<dbReference type="SUPFAM" id="SSF82866">
    <property type="entry name" value="Multidrug efflux transporter AcrB transmembrane domain"/>
    <property type="match status" value="2"/>
</dbReference>
<feature type="transmembrane region" description="Helical" evidence="8">
    <location>
        <begin position="988"/>
        <end position="1014"/>
    </location>
</feature>
<feature type="transmembrane region" description="Helical" evidence="8">
    <location>
        <begin position="897"/>
        <end position="923"/>
    </location>
</feature>
<keyword evidence="3" id="KW-1003">Cell membrane</keyword>
<evidence type="ECO:0000256" key="2">
    <source>
        <dbReference type="ARBA" id="ARBA00022448"/>
    </source>
</evidence>
<evidence type="ECO:0000313" key="11">
    <source>
        <dbReference type="Proteomes" id="UP000424752"/>
    </source>
</evidence>
<dbReference type="NCBIfam" id="NF033617">
    <property type="entry name" value="RND_permease_2"/>
    <property type="match status" value="1"/>
</dbReference>
<dbReference type="Pfam" id="PF00873">
    <property type="entry name" value="ACR_tran"/>
    <property type="match status" value="1"/>
</dbReference>
<keyword evidence="12" id="KW-1185">Reference proteome</keyword>
<dbReference type="EMBL" id="CP046509">
    <property type="protein sequence ID" value="QGU86432.1"/>
    <property type="molecule type" value="Genomic_DNA"/>
</dbReference>
<dbReference type="Proteomes" id="UP000424752">
    <property type="component" value="Chromosome"/>
</dbReference>
<keyword evidence="2" id="KW-0813">Transport</keyword>
<comment type="subcellular location">
    <subcellularLocation>
        <location evidence="1">Cell inner membrane</location>
        <topology evidence="1">Multi-pass membrane protein</topology>
    </subcellularLocation>
</comment>
<organism evidence="10 11">
    <name type="scientific">Erwinia sorbitola</name>
    <dbReference type="NCBI Taxonomy" id="2681984"/>
    <lineage>
        <taxon>Bacteria</taxon>
        <taxon>Pseudomonadati</taxon>
        <taxon>Pseudomonadota</taxon>
        <taxon>Gammaproteobacteria</taxon>
        <taxon>Enterobacterales</taxon>
        <taxon>Erwiniaceae</taxon>
        <taxon>Erwinia</taxon>
    </lineage>
</organism>
<keyword evidence="6 8" id="KW-1133">Transmembrane helix</keyword>
<feature type="transmembrane region" description="Helical" evidence="8">
    <location>
        <begin position="957"/>
        <end position="976"/>
    </location>
</feature>
<dbReference type="PRINTS" id="PR00702">
    <property type="entry name" value="ACRIFLAVINRP"/>
</dbReference>
<dbReference type="SUPFAM" id="SSF82693">
    <property type="entry name" value="Multidrug efflux transporter AcrB pore domain, PN1, PN2, PC1 and PC2 subdomains"/>
    <property type="match status" value="4"/>
</dbReference>
<dbReference type="PANTHER" id="PTHR32063">
    <property type="match status" value="1"/>
</dbReference>
<dbReference type="KEGG" id="erwi:GN242_03975"/>
<evidence type="ECO:0000256" key="8">
    <source>
        <dbReference type="SAM" id="Phobius"/>
    </source>
</evidence>
<dbReference type="Gene3D" id="3.30.70.1440">
    <property type="entry name" value="Multidrug efflux transporter AcrB pore domain"/>
    <property type="match status" value="1"/>
</dbReference>
<dbReference type="RefSeq" id="WP_154753567.1">
    <property type="nucleotide sequence ID" value="NZ_CP046509.1"/>
</dbReference>
<feature type="transmembrane region" description="Helical" evidence="8">
    <location>
        <begin position="531"/>
        <end position="550"/>
    </location>
</feature>
<sequence length="1032" mass="111201">MSITRLFIFRPVATLLLTLALVLLGALGYRLLPVAPLPTVDFPTIMVSADLPGASPETMAATVATPLERALGQIAGITEMTSESSQGSTNIILQFALDRDINGAARDVQAAINAARSLLPSSMPSLPTYQKANPSDAPVLMMALSSTTRTNAELYDLADSKIKQKIAQVTGVGDVSLRGSALPAVRIDLQPQLLSQFGVSLDSVREAVANSTTNLPKGMLQGKSQSWMVDGNGQLDQASQYRNLVISYSNGRAIHLSDVAHVYDAVEDNYSAGFYNGSPSVTIGVTRSAGANMLETIDGIKAQLPLIEKDLPADVKLTIVVDRSPNVRASLYETEETLLIAMLLVIAVVFVFLRDIRALVIPALALPVSLIGTCAVMYLCGYSLDNLSLMALIIATGFVVDDAIVVLENITRYIEEGLSPVRASIKGAQEVSFTVLSMTLSLVAVFIPILLMGSIVGRLFREFAVTLTASLIISMLVSLSLTPMLCSRLLKRKPAVTRRPHPLYQWIENGLNRLLAAYAAALGWVMRHQRLTMFSLLLTVILNIFLYSVVQKGFFPNQDTGLLMGMMRADQNISFQAMEPKVKAYAAMIEQDPAVDGVMSSMGSGAFGSRNTAMFFVHLKDFDQRDANASQVANRLSGKTQSVPGVELFLMAAQDLHIGGRSANASYQYSLQADDLDTLRIWTPKVKAALEQIPLLTSIDSDSQTGGQEVMINIDRDRATRLGVDVQMLDDMLNNAFSQRQVATLYKTLNQYHVVMSLSPEWTRDPDTLNKLFVVNDSGDRIPLSAFATISGSNAPLSVNHQGQSATSTIAFNLQDGVSLEQAQAAVKTAMAKIGLPDTIQAGFAGTAQAFSELSASMPWLILAALAAVYIVLGMLYESYIHPLTILSTLPSAGVGALLLMLLTGTELTVIALIGILLLIGIVKKNAIMMIDFALAAERKQGMTPQQAITQACLMRFRPIMMTTLAAFFGALPLALGSGGDADLRSPLGLAIAGGLALSQLLTLFTTPVVYLYLDRVSRATRNQWQRLRHAE</sequence>
<dbReference type="Proteomes" id="UP000480164">
    <property type="component" value="Unassembled WGS sequence"/>
</dbReference>
<dbReference type="EMBL" id="WLZX01000006">
    <property type="protein sequence ID" value="MTD28311.1"/>
    <property type="molecule type" value="Genomic_DNA"/>
</dbReference>
<protein>
    <submittedName>
        <fullName evidence="10">Multidrug efflux RND transporter permease subunit</fullName>
    </submittedName>
</protein>
<dbReference type="InterPro" id="IPR001036">
    <property type="entry name" value="Acrflvin-R"/>
</dbReference>
<accession>A0A6L6GR31</accession>
<dbReference type="SUPFAM" id="SSF82714">
    <property type="entry name" value="Multidrug efflux transporter AcrB TolC docking domain, DN and DC subdomains"/>
    <property type="match status" value="2"/>
</dbReference>
<dbReference type="InterPro" id="IPR027463">
    <property type="entry name" value="AcrB_DN_DC_subdom"/>
</dbReference>